<dbReference type="RefSeq" id="WP_036107875.1">
    <property type="nucleotide sequence ID" value="NZ_AODG01000018.1"/>
</dbReference>
<organism evidence="2 3">
    <name type="scientific">Listeria grayi FSL F6-1183</name>
    <dbReference type="NCBI Taxonomy" id="1265827"/>
    <lineage>
        <taxon>Bacteria</taxon>
        <taxon>Bacillati</taxon>
        <taxon>Bacillota</taxon>
        <taxon>Bacilli</taxon>
        <taxon>Bacillales</taxon>
        <taxon>Listeriaceae</taxon>
        <taxon>Listeria</taxon>
    </lineage>
</organism>
<evidence type="ECO:0000313" key="2">
    <source>
        <dbReference type="EMBL" id="EUJ26205.1"/>
    </source>
</evidence>
<evidence type="ECO:0000313" key="3">
    <source>
        <dbReference type="Proteomes" id="UP000019251"/>
    </source>
</evidence>
<evidence type="ECO:0000259" key="1">
    <source>
        <dbReference type="Pfam" id="PF03551"/>
    </source>
</evidence>
<dbReference type="InterPro" id="IPR036390">
    <property type="entry name" value="WH_DNA-bd_sf"/>
</dbReference>
<name>A0A829R442_LISGR</name>
<gene>
    <name evidence="2" type="ORF">LMUR_13414</name>
</gene>
<protein>
    <submittedName>
        <fullName evidence="2">PadR family transcriptional regulator</fullName>
    </submittedName>
</protein>
<dbReference type="SUPFAM" id="SSF46785">
    <property type="entry name" value="Winged helix' DNA-binding domain"/>
    <property type="match status" value="1"/>
</dbReference>
<dbReference type="Pfam" id="PF03551">
    <property type="entry name" value="PadR"/>
    <property type="match status" value="1"/>
</dbReference>
<dbReference type="PANTHER" id="PTHR33169:SF24">
    <property type="entry name" value="TRANSCRIPTIONAL REGULATOR, PADR FAMILY"/>
    <property type="match status" value="1"/>
</dbReference>
<comment type="caution">
    <text evidence="2">The sequence shown here is derived from an EMBL/GenBank/DDBJ whole genome shotgun (WGS) entry which is preliminary data.</text>
</comment>
<dbReference type="InterPro" id="IPR036388">
    <property type="entry name" value="WH-like_DNA-bd_sf"/>
</dbReference>
<dbReference type="EMBL" id="AODG01000018">
    <property type="protein sequence ID" value="EUJ26205.1"/>
    <property type="molecule type" value="Genomic_DNA"/>
</dbReference>
<dbReference type="PANTHER" id="PTHR33169">
    <property type="entry name" value="PADR-FAMILY TRANSCRIPTIONAL REGULATOR"/>
    <property type="match status" value="1"/>
</dbReference>
<dbReference type="Proteomes" id="UP000019251">
    <property type="component" value="Unassembled WGS sequence"/>
</dbReference>
<dbReference type="InterPro" id="IPR052509">
    <property type="entry name" value="Metal_resp_DNA-bind_regulator"/>
</dbReference>
<dbReference type="AlphaFoldDB" id="A0A829R442"/>
<accession>A0A829R442</accession>
<dbReference type="InterPro" id="IPR005149">
    <property type="entry name" value="Tscrpt_reg_PadR_N"/>
</dbReference>
<reference evidence="2 3" key="1">
    <citation type="submission" date="2012-12" db="EMBL/GenBank/DDBJ databases">
        <title>Novel taxa of Listeriaceae from agricultural environments in the United States.</title>
        <authorList>
            <person name="den Bakker H.C."/>
            <person name="Allred A."/>
            <person name="Warchocki S."/>
            <person name="Wright E.M."/>
            <person name="Burrell A."/>
            <person name="Nightingale K.K."/>
            <person name="Kephart D."/>
            <person name="Wiedmann M."/>
        </authorList>
    </citation>
    <scope>NUCLEOTIDE SEQUENCE [LARGE SCALE GENOMIC DNA]</scope>
    <source>
        <strain evidence="2 3">FSL F6-1183</strain>
    </source>
</reference>
<proteinExistence type="predicted"/>
<sequence>MAIVSQFKKGTLELCCLHLIQEKDCYGYELAQQVSTYIKVGEGVIYPILRRLVSDGWCTTYLQDSSEGPSRKYYQITAAGEQHLQVLTREWQQFTQQMEELLTGGKSE</sequence>
<dbReference type="Gene3D" id="1.10.10.10">
    <property type="entry name" value="Winged helix-like DNA-binding domain superfamily/Winged helix DNA-binding domain"/>
    <property type="match status" value="1"/>
</dbReference>
<feature type="domain" description="Transcription regulator PadR N-terminal" evidence="1">
    <location>
        <begin position="17"/>
        <end position="85"/>
    </location>
</feature>